<dbReference type="SUPFAM" id="SSF52402">
    <property type="entry name" value="Adenine nucleotide alpha hydrolases-like"/>
    <property type="match status" value="2"/>
</dbReference>
<dbReference type="OrthoDB" id="9788959at2"/>
<dbReference type="EMBL" id="CP042436">
    <property type="protein sequence ID" value="QEC62347.1"/>
    <property type="molecule type" value="Genomic_DNA"/>
</dbReference>
<accession>A0A5B8UTB8</accession>
<evidence type="ECO:0008006" key="3">
    <source>
        <dbReference type="Google" id="ProtNLM"/>
    </source>
</evidence>
<reference evidence="1 2" key="1">
    <citation type="journal article" date="2017" name="Curr. Microbiol.">
        <title>Mucilaginibacter ginsenosidivorans sp. nov., Isolated from Soil of Ginseng Field.</title>
        <authorList>
            <person name="Kim M.M."/>
            <person name="Siddiqi M.Z."/>
            <person name="Im W.T."/>
        </authorList>
    </citation>
    <scope>NUCLEOTIDE SEQUENCE [LARGE SCALE GENOMIC DNA]</scope>
    <source>
        <strain evidence="1 2">Gsoil 3017</strain>
    </source>
</reference>
<dbReference type="KEGG" id="mgin:FRZ54_07035"/>
<evidence type="ECO:0000313" key="2">
    <source>
        <dbReference type="Proteomes" id="UP000321479"/>
    </source>
</evidence>
<sequence>MKNILMISKNPQDTERSTELALLLAGTTNAKLYFWNAAVTPTRSYAAEMSIAGSGKILPGRPVSKHQWIEQLQRKFHLQTGLKTLVGFIENIHFVSDNIAAIVRKFNIGLLIKGVPENRGQELPVIESDVLSCSAKSGCPVLLVPEQFPYKTFERIVYATDLRYCRQGIIRFLSKLAINFKASVLIANIAAKGLPFMEHNYAFDVFKDTIARPASHDHFHFNNIRERDIPKAIDILANDMKTDLLVLVNHRYHFNELFGDAIPYRLPAYIRIPVLLFPC</sequence>
<keyword evidence="2" id="KW-1185">Reference proteome</keyword>
<gene>
    <name evidence="1" type="ORF">FRZ54_07035</name>
</gene>
<name>A0A5B8UTB8_9SPHI</name>
<dbReference type="RefSeq" id="WP_147030924.1">
    <property type="nucleotide sequence ID" value="NZ_CP042436.1"/>
</dbReference>
<evidence type="ECO:0000313" key="1">
    <source>
        <dbReference type="EMBL" id="QEC62347.1"/>
    </source>
</evidence>
<protein>
    <recommendedName>
        <fullName evidence="3">Universal stress protein</fullName>
    </recommendedName>
</protein>
<dbReference type="Proteomes" id="UP000321479">
    <property type="component" value="Chromosome"/>
</dbReference>
<dbReference type="AlphaFoldDB" id="A0A5B8UTB8"/>
<organism evidence="1 2">
    <name type="scientific">Mucilaginibacter ginsenosidivorans</name>
    <dbReference type="NCBI Taxonomy" id="398053"/>
    <lineage>
        <taxon>Bacteria</taxon>
        <taxon>Pseudomonadati</taxon>
        <taxon>Bacteroidota</taxon>
        <taxon>Sphingobacteriia</taxon>
        <taxon>Sphingobacteriales</taxon>
        <taxon>Sphingobacteriaceae</taxon>
        <taxon>Mucilaginibacter</taxon>
    </lineage>
</organism>
<proteinExistence type="predicted"/>
<dbReference type="Gene3D" id="3.40.50.12370">
    <property type="match status" value="1"/>
</dbReference>